<evidence type="ECO:0000256" key="4">
    <source>
        <dbReference type="ARBA" id="ARBA00022777"/>
    </source>
</evidence>
<dbReference type="AlphaFoldDB" id="T1FVC8"/>
<reference evidence="10" key="1">
    <citation type="submission" date="2012-12" db="EMBL/GenBank/DDBJ databases">
        <authorList>
            <person name="Hellsten U."/>
            <person name="Grimwood J."/>
            <person name="Chapman J.A."/>
            <person name="Shapiro H."/>
            <person name="Aerts A."/>
            <person name="Otillar R.P."/>
            <person name="Terry A.Y."/>
            <person name="Boore J.L."/>
            <person name="Simakov O."/>
            <person name="Marletaz F."/>
            <person name="Cho S.-J."/>
            <person name="Edsinger-Gonzales E."/>
            <person name="Havlak P."/>
            <person name="Kuo D.-H."/>
            <person name="Larsson T."/>
            <person name="Lv J."/>
            <person name="Arendt D."/>
            <person name="Savage R."/>
            <person name="Osoegawa K."/>
            <person name="de Jong P."/>
            <person name="Lindberg D.R."/>
            <person name="Seaver E.C."/>
            <person name="Weisblat D.A."/>
            <person name="Putnam N.H."/>
            <person name="Grigoriev I.V."/>
            <person name="Rokhsar D.S."/>
        </authorList>
    </citation>
    <scope>NUCLEOTIDE SEQUENCE</scope>
</reference>
<feature type="region of interest" description="Disordered" evidence="7">
    <location>
        <begin position="52"/>
        <end position="83"/>
    </location>
</feature>
<keyword evidence="2 6" id="KW-0808">Transferase</keyword>
<keyword evidence="10" id="KW-1185">Reference proteome</keyword>
<dbReference type="Pfam" id="PF06090">
    <property type="entry name" value="Ins_P5_2-kin"/>
    <property type="match status" value="1"/>
</dbReference>
<evidence type="ECO:0000313" key="10">
    <source>
        <dbReference type="Proteomes" id="UP000015101"/>
    </source>
</evidence>
<dbReference type="GO" id="GO:0032958">
    <property type="term" value="P:inositol phosphate biosynthetic process"/>
    <property type="evidence" value="ECO:0000318"/>
    <property type="project" value="GO_Central"/>
</dbReference>
<dbReference type="EC" id="2.7.1.158" evidence="1 6"/>
<dbReference type="RefSeq" id="XP_009027139.1">
    <property type="nucleotide sequence ID" value="XM_009028891.1"/>
</dbReference>
<comment type="domain">
    <text evidence="6">The EXKPK motif is conserved in inositol-pentakisphosphate 2-kinases of both family 1 and 2.</text>
</comment>
<dbReference type="EMBL" id="AMQM01007107">
    <property type="status" value="NOT_ANNOTATED_CDS"/>
    <property type="molecule type" value="Genomic_DNA"/>
</dbReference>
<name>T1FVC8_HELRO</name>
<dbReference type="EnsemblMetazoa" id="HelroT193788">
    <property type="protein sequence ID" value="HelroP193788"/>
    <property type="gene ID" value="HelroG193788"/>
</dbReference>
<dbReference type="EMBL" id="KB097563">
    <property type="protein sequence ID" value="ESN94781.1"/>
    <property type="molecule type" value="Genomic_DNA"/>
</dbReference>
<dbReference type="STRING" id="6412.T1FVC8"/>
<feature type="compositionally biased region" description="Basic and acidic residues" evidence="7">
    <location>
        <begin position="352"/>
        <end position="365"/>
    </location>
</feature>
<dbReference type="GO" id="GO:0035299">
    <property type="term" value="F:inositol-1,3,4,5,6-pentakisphosphate 2-kinase activity"/>
    <property type="evidence" value="ECO:0000318"/>
    <property type="project" value="GO_Central"/>
</dbReference>
<dbReference type="GeneID" id="20212774"/>
<dbReference type="Proteomes" id="UP000015101">
    <property type="component" value="Unassembled WGS sequence"/>
</dbReference>
<reference evidence="8 10" key="2">
    <citation type="journal article" date="2013" name="Nature">
        <title>Insights into bilaterian evolution from three spiralian genomes.</title>
        <authorList>
            <person name="Simakov O."/>
            <person name="Marletaz F."/>
            <person name="Cho S.J."/>
            <person name="Edsinger-Gonzales E."/>
            <person name="Havlak P."/>
            <person name="Hellsten U."/>
            <person name="Kuo D.H."/>
            <person name="Larsson T."/>
            <person name="Lv J."/>
            <person name="Arendt D."/>
            <person name="Savage R."/>
            <person name="Osoegawa K."/>
            <person name="de Jong P."/>
            <person name="Grimwood J."/>
            <person name="Chapman J.A."/>
            <person name="Shapiro H."/>
            <person name="Aerts A."/>
            <person name="Otillar R.P."/>
            <person name="Terry A.Y."/>
            <person name="Boore J.L."/>
            <person name="Grigoriev I.V."/>
            <person name="Lindberg D.R."/>
            <person name="Seaver E.C."/>
            <person name="Weisblat D.A."/>
            <person name="Putnam N.H."/>
            <person name="Rokhsar D.S."/>
        </authorList>
    </citation>
    <scope>NUCLEOTIDE SEQUENCE</scope>
</reference>
<comment type="catalytic activity">
    <reaction evidence="6">
        <text>1D-myo-inositol 1,3,4,5,6-pentakisphosphate + ATP = 1D-myo-inositol hexakisphosphate + ADP + H(+)</text>
        <dbReference type="Rhea" id="RHEA:20313"/>
        <dbReference type="ChEBI" id="CHEBI:15378"/>
        <dbReference type="ChEBI" id="CHEBI:30616"/>
        <dbReference type="ChEBI" id="CHEBI:57733"/>
        <dbReference type="ChEBI" id="CHEBI:58130"/>
        <dbReference type="ChEBI" id="CHEBI:456216"/>
        <dbReference type="EC" id="2.7.1.158"/>
    </reaction>
</comment>
<dbReference type="InParanoid" id="T1FVC8"/>
<proteinExistence type="predicted"/>
<evidence type="ECO:0000256" key="6">
    <source>
        <dbReference type="RuleBase" id="RU364126"/>
    </source>
</evidence>
<dbReference type="OrthoDB" id="272370at2759"/>
<organism evidence="9 10">
    <name type="scientific">Helobdella robusta</name>
    <name type="common">Californian leech</name>
    <dbReference type="NCBI Taxonomy" id="6412"/>
    <lineage>
        <taxon>Eukaryota</taxon>
        <taxon>Metazoa</taxon>
        <taxon>Spiralia</taxon>
        <taxon>Lophotrochozoa</taxon>
        <taxon>Annelida</taxon>
        <taxon>Clitellata</taxon>
        <taxon>Hirudinea</taxon>
        <taxon>Rhynchobdellida</taxon>
        <taxon>Glossiphoniidae</taxon>
        <taxon>Helobdella</taxon>
    </lineage>
</organism>
<dbReference type="HOGENOM" id="CLU_603097_0_0_1"/>
<dbReference type="CTD" id="20212774"/>
<accession>T1FVC8</accession>
<dbReference type="KEGG" id="hro:HELRODRAFT_193788"/>
<comment type="function">
    <text evidence="6">Phosphorylates Ins(1,3,4,5,6)P5 at position 2 to form Ins(1,2,3,4,5,6)P6 (InsP6 or phytate).</text>
</comment>
<evidence type="ECO:0000313" key="8">
    <source>
        <dbReference type="EMBL" id="ESN94781.1"/>
    </source>
</evidence>
<keyword evidence="5 6" id="KW-0067">ATP-binding</keyword>
<evidence type="ECO:0000256" key="1">
    <source>
        <dbReference type="ARBA" id="ARBA00012023"/>
    </source>
</evidence>
<evidence type="ECO:0000256" key="3">
    <source>
        <dbReference type="ARBA" id="ARBA00022741"/>
    </source>
</evidence>
<protein>
    <recommendedName>
        <fullName evidence="1 6">Inositol-pentakisphosphate 2-kinase</fullName>
        <ecNumber evidence="1 6">2.7.1.158</ecNumber>
    </recommendedName>
</protein>
<evidence type="ECO:0000256" key="2">
    <source>
        <dbReference type="ARBA" id="ARBA00022679"/>
    </source>
</evidence>
<keyword evidence="3 6" id="KW-0547">Nucleotide-binding</keyword>
<dbReference type="PANTHER" id="PTHR14456">
    <property type="entry name" value="INOSITOL POLYPHOSPHATE KINASE 1"/>
    <property type="match status" value="1"/>
</dbReference>
<dbReference type="GO" id="GO:0005634">
    <property type="term" value="C:nucleus"/>
    <property type="evidence" value="ECO:0000318"/>
    <property type="project" value="GO_Central"/>
</dbReference>
<feature type="region of interest" description="Disordered" evidence="7">
    <location>
        <begin position="340"/>
        <end position="365"/>
    </location>
</feature>
<gene>
    <name evidence="9" type="primary">20212774</name>
    <name evidence="8" type="ORF">HELRODRAFT_193788</name>
</gene>
<evidence type="ECO:0000313" key="9">
    <source>
        <dbReference type="EnsemblMetazoa" id="HelroP193788"/>
    </source>
</evidence>
<keyword evidence="4 6" id="KW-0418">Kinase</keyword>
<feature type="compositionally biased region" description="Low complexity" evidence="7">
    <location>
        <begin position="52"/>
        <end position="76"/>
    </location>
</feature>
<sequence length="454" mass="50686">MSHSIESLFKSPQNNCKVFQNGHIILNEFKNENFENAVRDWVMRNCSSFNQTASNQSTSSTANNQSTLTTANNQSTKADAINNNQPMENHCASSLKQSCDELSTNNDCSNNKDNSACNDFDPTSLNQPALKQLISLLVECLLHVNNNLSGCNYDYDEKNVVGVNLDEVDSNYGDDNNDDGENRECCVNQKNDINIKNCCSVGTNNDQNISKDVLVYDTENNDANQDGGAEVLICRESKFFKEPCCESKDGSCCGLPCDCVLSCVLSCQKLDSNLTLKHIHNSYKVVCDYFNTHHDSRQKCSIHGPYDAGWLHNCPLEEIKTEILDGLLVLKDNEEFHKKKTLKSGPKPGHQIRPEPDSAGFEKKPDFGRGRTSIKKFLTARSAKDCSIIVSLSSSKSKKHLVKSCDNIFILGDSKEIIANVSIIDLDMKDFHKIPSYLEEDQTIVNCYESQQCF</sequence>
<dbReference type="PANTHER" id="PTHR14456:SF2">
    <property type="entry name" value="INOSITOL-PENTAKISPHOSPHATE 2-KINASE"/>
    <property type="match status" value="1"/>
</dbReference>
<evidence type="ECO:0000256" key="5">
    <source>
        <dbReference type="ARBA" id="ARBA00022840"/>
    </source>
</evidence>
<dbReference type="InterPro" id="IPR009286">
    <property type="entry name" value="Ins_P5_2-kin"/>
</dbReference>
<dbReference type="GO" id="GO:0005524">
    <property type="term" value="F:ATP binding"/>
    <property type="evidence" value="ECO:0007669"/>
    <property type="project" value="UniProtKB-KW"/>
</dbReference>
<evidence type="ECO:0000256" key="7">
    <source>
        <dbReference type="SAM" id="MobiDB-lite"/>
    </source>
</evidence>
<reference evidence="9" key="3">
    <citation type="submission" date="2015-06" db="UniProtKB">
        <authorList>
            <consortium name="EnsemblMetazoa"/>
        </authorList>
    </citation>
    <scope>IDENTIFICATION</scope>
</reference>